<name>A0A840QF38_9PSEU</name>
<dbReference type="Proteomes" id="UP000584374">
    <property type="component" value="Unassembled WGS sequence"/>
</dbReference>
<evidence type="ECO:0000313" key="2">
    <source>
        <dbReference type="EMBL" id="MBB5159444.1"/>
    </source>
</evidence>
<gene>
    <name evidence="2" type="ORF">BJ970_007043</name>
</gene>
<accession>A0A840QF38</accession>
<evidence type="ECO:0000313" key="3">
    <source>
        <dbReference type="Proteomes" id="UP000584374"/>
    </source>
</evidence>
<keyword evidence="3" id="KW-1185">Reference proteome</keyword>
<dbReference type="AlphaFoldDB" id="A0A840QF38"/>
<organism evidence="2 3">
    <name type="scientific">Saccharopolyspora phatthalungensis</name>
    <dbReference type="NCBI Taxonomy" id="664693"/>
    <lineage>
        <taxon>Bacteria</taxon>
        <taxon>Bacillati</taxon>
        <taxon>Actinomycetota</taxon>
        <taxon>Actinomycetes</taxon>
        <taxon>Pseudonocardiales</taxon>
        <taxon>Pseudonocardiaceae</taxon>
        <taxon>Saccharopolyspora</taxon>
    </lineage>
</organism>
<protein>
    <submittedName>
        <fullName evidence="2">Uncharacterized protein</fullName>
    </submittedName>
</protein>
<reference evidence="2 3" key="1">
    <citation type="submission" date="2020-08" db="EMBL/GenBank/DDBJ databases">
        <title>Sequencing the genomes of 1000 actinobacteria strains.</title>
        <authorList>
            <person name="Klenk H.-P."/>
        </authorList>
    </citation>
    <scope>NUCLEOTIDE SEQUENCE [LARGE SCALE GENOMIC DNA]</scope>
    <source>
        <strain evidence="2 3">DSM 45584</strain>
    </source>
</reference>
<comment type="caution">
    <text evidence="2">The sequence shown here is derived from an EMBL/GenBank/DDBJ whole genome shotgun (WGS) entry which is preliminary data.</text>
</comment>
<dbReference type="EMBL" id="JACHIW010000002">
    <property type="protein sequence ID" value="MBB5159444.1"/>
    <property type="molecule type" value="Genomic_DNA"/>
</dbReference>
<feature type="region of interest" description="Disordered" evidence="1">
    <location>
        <begin position="1"/>
        <end position="37"/>
    </location>
</feature>
<proteinExistence type="predicted"/>
<sequence>MSNNPETEPEPEPASGEGEQPVYDSSGTPHWSVGPQL</sequence>
<evidence type="ECO:0000256" key="1">
    <source>
        <dbReference type="SAM" id="MobiDB-lite"/>
    </source>
</evidence>